<sequence length="437" mass="47086">MSAPADLNAEGIRYLRVLWSDNANVIRARAVRTTQLPGTQVSISAGQLALPVMQDSVVPGAGLGPVGEAQLMPDWSTLRRLPYAPGEAQVLGDLWQDGQPWAHCPRTFLKRQIQQLGERGLSVQAAFENEFYLLRAGPDGYRPADTTVYAQTGSMNLHRAFIHALTDALEQQGLVPELYYPESGPGQQELSVRHTDALGSADQQVVFRETVRGVAQAHGYVACFLPKVFEASAGSGCHINLSLWRNGQNQTGDPGDPTGLSEEARHFIAGVLAHLPALCALTVPTPNSYRRLRPQAWAGAYRTWGYGNREAAVRVTRGRAGASRFELKTADATANPYLALGALLAAGLDGLTQQLPLPDEVTRDPGSLTPEQRLEQGIEPLPASLDAAMAALEQDGALQGALGAARAQAYLAVRRAEWTALKDLSLTDELALLAERY</sequence>
<dbReference type="GO" id="GO:0006542">
    <property type="term" value="P:glutamine biosynthetic process"/>
    <property type="evidence" value="ECO:0007669"/>
    <property type="project" value="InterPro"/>
</dbReference>
<keyword evidence="5" id="KW-0614">Plasmid</keyword>
<dbReference type="PROSITE" id="PS51987">
    <property type="entry name" value="GS_CATALYTIC"/>
    <property type="match status" value="1"/>
</dbReference>
<comment type="similarity">
    <text evidence="2 3">Belongs to the glutamine synthetase family.</text>
</comment>
<dbReference type="InterPro" id="IPR036651">
    <property type="entry name" value="Gln_synt_N_sf"/>
</dbReference>
<accession>A0AAU7UGI7</accession>
<keyword evidence="1 5" id="KW-0436">Ligase</keyword>
<evidence type="ECO:0000256" key="2">
    <source>
        <dbReference type="PROSITE-ProRule" id="PRU01331"/>
    </source>
</evidence>
<dbReference type="Pfam" id="PF00120">
    <property type="entry name" value="Gln-synt_C"/>
    <property type="match status" value="1"/>
</dbReference>
<dbReference type="SMART" id="SM01230">
    <property type="entry name" value="Gln-synt_C"/>
    <property type="match status" value="1"/>
</dbReference>
<dbReference type="RefSeq" id="WP_350245559.1">
    <property type="nucleotide sequence ID" value="NZ_CP158300.1"/>
</dbReference>
<evidence type="ECO:0000256" key="3">
    <source>
        <dbReference type="RuleBase" id="RU000384"/>
    </source>
</evidence>
<dbReference type="PANTHER" id="PTHR43785">
    <property type="entry name" value="GAMMA-GLUTAMYLPUTRESCINE SYNTHETASE"/>
    <property type="match status" value="1"/>
</dbReference>
<dbReference type="EC" id="6.3.1.-" evidence="5"/>
<dbReference type="EMBL" id="CP158300">
    <property type="protein sequence ID" value="XBV87409.1"/>
    <property type="molecule type" value="Genomic_DNA"/>
</dbReference>
<reference evidence="5" key="1">
    <citation type="submission" date="2024-06" db="EMBL/GenBank/DDBJ databases">
        <title>Draft Genome Sequence of Deinococcus sonorensis Type Strain KR-87, a Biofilm Producing Representative of the Genus Deinococcus.</title>
        <authorList>
            <person name="Boren L.S."/>
            <person name="Grosso R.A."/>
            <person name="Hugenberg-Cox A.N."/>
            <person name="Hill J.T.E."/>
            <person name="Albert C.M."/>
            <person name="Tuohy J.M."/>
        </authorList>
    </citation>
    <scope>NUCLEOTIDE SEQUENCE</scope>
    <source>
        <strain evidence="5">KR-87</strain>
        <plasmid evidence="5">pDson02</plasmid>
    </source>
</reference>
<dbReference type="Gene3D" id="3.30.590.10">
    <property type="entry name" value="Glutamine synthetase/guanido kinase, catalytic domain"/>
    <property type="match status" value="1"/>
</dbReference>
<evidence type="ECO:0000313" key="5">
    <source>
        <dbReference type="EMBL" id="XBV87409.1"/>
    </source>
</evidence>
<evidence type="ECO:0000256" key="1">
    <source>
        <dbReference type="ARBA" id="ARBA00022598"/>
    </source>
</evidence>
<organism evidence="5">
    <name type="scientific">Deinococcus sonorensis KR-87</name>
    <dbReference type="NCBI Taxonomy" id="694439"/>
    <lineage>
        <taxon>Bacteria</taxon>
        <taxon>Thermotogati</taxon>
        <taxon>Deinococcota</taxon>
        <taxon>Deinococci</taxon>
        <taxon>Deinococcales</taxon>
        <taxon>Deinococcaceae</taxon>
        <taxon>Deinococcus</taxon>
    </lineage>
</organism>
<name>A0AAU7UGI7_9DEIO</name>
<dbReference type="SUPFAM" id="SSF54368">
    <property type="entry name" value="Glutamine synthetase, N-terminal domain"/>
    <property type="match status" value="1"/>
</dbReference>
<dbReference type="KEGG" id="dsc:ABOD76_20370"/>
<dbReference type="Gene3D" id="3.10.20.70">
    <property type="entry name" value="Glutamine synthetase, N-terminal domain"/>
    <property type="match status" value="1"/>
</dbReference>
<dbReference type="InterPro" id="IPR008146">
    <property type="entry name" value="Gln_synth_cat_dom"/>
</dbReference>
<dbReference type="InterPro" id="IPR014746">
    <property type="entry name" value="Gln_synth/guanido_kin_cat_dom"/>
</dbReference>
<protein>
    <submittedName>
        <fullName evidence="5">Glutamine synthetase family protein</fullName>
        <ecNumber evidence="5">6.3.1.-</ecNumber>
    </submittedName>
</protein>
<feature type="domain" description="GS catalytic" evidence="4">
    <location>
        <begin position="105"/>
        <end position="437"/>
    </location>
</feature>
<dbReference type="PANTHER" id="PTHR43785:SF2">
    <property type="entry name" value="TYPE-1 GLUTAMINE SYNTHETASE 1"/>
    <property type="match status" value="1"/>
</dbReference>
<gene>
    <name evidence="5" type="ORF">ABOD76_20370</name>
</gene>
<geneLocation type="plasmid" evidence="5">
    <name>pDson02</name>
</geneLocation>
<dbReference type="SUPFAM" id="SSF55931">
    <property type="entry name" value="Glutamine synthetase/guanido kinase"/>
    <property type="match status" value="1"/>
</dbReference>
<dbReference type="GO" id="GO:0004356">
    <property type="term" value="F:glutamine synthetase activity"/>
    <property type="evidence" value="ECO:0007669"/>
    <property type="project" value="InterPro"/>
</dbReference>
<dbReference type="AlphaFoldDB" id="A0AAU7UGI7"/>
<evidence type="ECO:0000259" key="4">
    <source>
        <dbReference type="PROSITE" id="PS51987"/>
    </source>
</evidence>
<proteinExistence type="inferred from homology"/>